<reference evidence="3" key="1">
    <citation type="submission" date="2025-08" db="UniProtKB">
        <authorList>
            <consortium name="RefSeq"/>
        </authorList>
    </citation>
    <scope>IDENTIFICATION</scope>
    <source>
        <tissue evidence="3">Whole insect</tissue>
    </source>
</reference>
<feature type="region of interest" description="Disordered" evidence="2">
    <location>
        <begin position="52"/>
        <end position="138"/>
    </location>
</feature>
<name>A0A6P7GGL1_DIAVI</name>
<feature type="compositionally biased region" description="Polar residues" evidence="2">
    <location>
        <begin position="109"/>
        <end position="123"/>
    </location>
</feature>
<proteinExistence type="predicted"/>
<organism evidence="3">
    <name type="scientific">Diabrotica virgifera virgifera</name>
    <name type="common">western corn rootworm</name>
    <dbReference type="NCBI Taxonomy" id="50390"/>
    <lineage>
        <taxon>Eukaryota</taxon>
        <taxon>Metazoa</taxon>
        <taxon>Ecdysozoa</taxon>
        <taxon>Arthropoda</taxon>
        <taxon>Hexapoda</taxon>
        <taxon>Insecta</taxon>
        <taxon>Pterygota</taxon>
        <taxon>Neoptera</taxon>
        <taxon>Endopterygota</taxon>
        <taxon>Coleoptera</taxon>
        <taxon>Polyphaga</taxon>
        <taxon>Cucujiformia</taxon>
        <taxon>Chrysomeloidea</taxon>
        <taxon>Chrysomelidae</taxon>
        <taxon>Galerucinae</taxon>
        <taxon>Diabroticina</taxon>
        <taxon>Diabroticites</taxon>
        <taxon>Diabrotica</taxon>
    </lineage>
</organism>
<evidence type="ECO:0000256" key="1">
    <source>
        <dbReference type="SAM" id="Coils"/>
    </source>
</evidence>
<accession>A0A6P7GGL1</accession>
<evidence type="ECO:0000313" key="3">
    <source>
        <dbReference type="RefSeq" id="XP_028148896.1"/>
    </source>
</evidence>
<sequence length="421" mass="48302">MSFSRATRFVYKEPEIKVSPAEYNVPTSLGNIFTFRSKCQAILKYSEGSRLGGNRLGSTNVNNQQSEDSSSSSFKRSCGCKRIQPNSSTTGNGSSDNGRNIRRSLPVRSISNKQKINLTNSEQTPKRRSIFNRSDSTRNSFKEAVSSTTKIIYKNGKCECNCHGDRSRSSNVQFWINDEFIDDEDYYSHTSSQVDRWNMGNTHYHDYTNSNRRNFERDILHIVENMSRYVDNLNGSLNEFKQEMSKNSKRNNFEITIRHKFDFTGLDESQLSDKIQNVSCSTIDDFKRELLSSQNSVNRDAIFKTNNTADDICVDKEICSDQIEELPHIEASILDEEMLNLTDDEKILECDISIDSDRDLDEFHDIFTSDYETFDNEDIYNALSVQLKIHHKELADLEEDKTELMATSESTLKEAHGAVCF</sequence>
<dbReference type="RefSeq" id="XP_028148896.1">
    <property type="nucleotide sequence ID" value="XM_028293095.1"/>
</dbReference>
<protein>
    <submittedName>
        <fullName evidence="3">Uncharacterized protein LOC114342297</fullName>
    </submittedName>
</protein>
<feature type="compositionally biased region" description="Low complexity" evidence="2">
    <location>
        <begin position="66"/>
        <end position="77"/>
    </location>
</feature>
<evidence type="ECO:0000256" key="2">
    <source>
        <dbReference type="SAM" id="MobiDB-lite"/>
    </source>
</evidence>
<feature type="compositionally biased region" description="Polar residues" evidence="2">
    <location>
        <begin position="56"/>
        <end position="65"/>
    </location>
</feature>
<keyword evidence="1" id="KW-0175">Coiled coil</keyword>
<feature type="compositionally biased region" description="Low complexity" evidence="2">
    <location>
        <begin position="86"/>
        <end position="95"/>
    </location>
</feature>
<feature type="coiled-coil region" evidence="1">
    <location>
        <begin position="380"/>
        <end position="414"/>
    </location>
</feature>
<gene>
    <name evidence="3" type="primary">LOC114342297</name>
</gene>
<dbReference type="AlphaFoldDB" id="A0A6P7GGL1"/>
<dbReference type="InParanoid" id="A0A6P7GGL1"/>